<evidence type="ECO:0000256" key="5">
    <source>
        <dbReference type="ARBA" id="ARBA00022786"/>
    </source>
</evidence>
<name>W5L5D8_ASTMX</name>
<dbReference type="Gene3D" id="3.30.200.60">
    <property type="entry name" value="Peptidase C65 Otubain, subdomain 1"/>
    <property type="match status" value="1"/>
</dbReference>
<dbReference type="GO" id="GO:0006508">
    <property type="term" value="P:proteolysis"/>
    <property type="evidence" value="ECO:0007669"/>
    <property type="project" value="UniProtKB-KW"/>
</dbReference>
<dbReference type="HOGENOM" id="CLU_014832_3_2_1"/>
<dbReference type="InterPro" id="IPR003323">
    <property type="entry name" value="OTU_dom"/>
</dbReference>
<dbReference type="AlphaFoldDB" id="W5L5D8"/>
<evidence type="ECO:0000256" key="1">
    <source>
        <dbReference type="ARBA" id="ARBA00000707"/>
    </source>
</evidence>
<sequence>MPLCLFKRKTRGCSKHPVSATTILTFMCKFSRTQLAPLQRVCKCKQLLWVVAWRETGRFEMFCLNQTENRPAFSPLAQLTTPRTANKMEESRLVSNKEALSAEILEPSEETKYQDFCQQFGFIRRVKGDGNCFYRALCFRLVETLMHNGSSVRRIKDQLLRSNEDLVRAGVEEGEFKELIGTFLRVLDQLEADDCEETLLGFFNDHTTSDSMVKYLRLLTSAHLQNHADFFQHFLEAPNLKAYCTQEVEAMAMECDHVEILALSEALDISLCIISMDSSDGHLVYHTIPEGSECSIYLLYKTSHYDILYKHREH</sequence>
<dbReference type="InterPro" id="IPR019400">
    <property type="entry name" value="Peptidase_C65_otubain"/>
</dbReference>
<proteinExistence type="inferred from homology"/>
<comment type="similarity">
    <text evidence="2">Belongs to the peptidase C65 family.</text>
</comment>
<evidence type="ECO:0000256" key="4">
    <source>
        <dbReference type="ARBA" id="ARBA00022670"/>
    </source>
</evidence>
<dbReference type="PANTHER" id="PTHR12931:SF15">
    <property type="entry name" value="UBIQUITIN THIOESTERASE OTUBAIN-LIKE"/>
    <property type="match status" value="1"/>
</dbReference>
<accession>W5L5D8</accession>
<evidence type="ECO:0000313" key="10">
    <source>
        <dbReference type="Proteomes" id="UP000018467"/>
    </source>
</evidence>
<organism evidence="9 10">
    <name type="scientific">Astyanax mexicanus</name>
    <name type="common">Blind cave fish</name>
    <name type="synonym">Astyanax fasciatus mexicanus</name>
    <dbReference type="NCBI Taxonomy" id="7994"/>
    <lineage>
        <taxon>Eukaryota</taxon>
        <taxon>Metazoa</taxon>
        <taxon>Chordata</taxon>
        <taxon>Craniata</taxon>
        <taxon>Vertebrata</taxon>
        <taxon>Euteleostomi</taxon>
        <taxon>Actinopterygii</taxon>
        <taxon>Neopterygii</taxon>
        <taxon>Teleostei</taxon>
        <taxon>Ostariophysi</taxon>
        <taxon>Characiformes</taxon>
        <taxon>Characoidei</taxon>
        <taxon>Acestrorhamphidae</taxon>
        <taxon>Acestrorhamphinae</taxon>
        <taxon>Astyanax</taxon>
    </lineage>
</organism>
<dbReference type="InterPro" id="IPR038765">
    <property type="entry name" value="Papain-like_cys_pep_sf"/>
</dbReference>
<dbReference type="Bgee" id="ENSAMXG00000014624">
    <property type="expression patterns" value="Expressed in zone of skin and 14 other cell types or tissues"/>
</dbReference>
<dbReference type="OrthoDB" id="18915at2759"/>
<dbReference type="SUPFAM" id="SSF54001">
    <property type="entry name" value="Cysteine proteinases"/>
    <property type="match status" value="1"/>
</dbReference>
<dbReference type="EC" id="3.4.19.12" evidence="3"/>
<dbReference type="InterPro" id="IPR042467">
    <property type="entry name" value="Peptidase_C65_otubain_sub2"/>
</dbReference>
<dbReference type="InParanoid" id="W5L5D8"/>
<evidence type="ECO:0000256" key="2">
    <source>
        <dbReference type="ARBA" id="ARBA00006579"/>
    </source>
</evidence>
<protein>
    <recommendedName>
        <fullName evidence="3">ubiquitinyl hydrolase 1</fullName>
        <ecNumber evidence="3">3.4.19.12</ecNumber>
    </recommendedName>
</protein>
<evidence type="ECO:0000313" key="9">
    <source>
        <dbReference type="Ensembl" id="ENSAMXP00000015050.2"/>
    </source>
</evidence>
<keyword evidence="5" id="KW-0833">Ubl conjugation pathway</keyword>
<dbReference type="GO" id="GO:0071108">
    <property type="term" value="P:protein K48-linked deubiquitination"/>
    <property type="evidence" value="ECO:0007669"/>
    <property type="project" value="TreeGrafter"/>
</dbReference>
<dbReference type="PROSITE" id="PS50802">
    <property type="entry name" value="OTU"/>
    <property type="match status" value="1"/>
</dbReference>
<dbReference type="GeneTree" id="ENSGT00390000006979"/>
<dbReference type="InterPro" id="IPR042468">
    <property type="entry name" value="Peptidase_C65_otubain_sub1"/>
</dbReference>
<evidence type="ECO:0000256" key="3">
    <source>
        <dbReference type="ARBA" id="ARBA00012759"/>
    </source>
</evidence>
<keyword evidence="6" id="KW-0378">Hydrolase</keyword>
<keyword evidence="10" id="KW-1185">Reference proteome</keyword>
<comment type="catalytic activity">
    <reaction evidence="1">
        <text>Thiol-dependent hydrolysis of ester, thioester, amide, peptide and isopeptide bonds formed by the C-terminal Gly of ubiquitin (a 76-residue protein attached to proteins as an intracellular targeting signal).</text>
        <dbReference type="EC" id="3.4.19.12"/>
    </reaction>
</comment>
<keyword evidence="4" id="KW-0645">Protease</keyword>
<reference evidence="9" key="4">
    <citation type="submission" date="2025-09" db="UniProtKB">
        <authorList>
            <consortium name="Ensembl"/>
        </authorList>
    </citation>
    <scope>IDENTIFICATION</scope>
</reference>
<dbReference type="FunFam" id="1.20.1300.20:FF:000001">
    <property type="entry name" value="Ubiquitin thioesterase OTUB1"/>
    <property type="match status" value="1"/>
</dbReference>
<dbReference type="GO" id="GO:0005634">
    <property type="term" value="C:nucleus"/>
    <property type="evidence" value="ECO:0007669"/>
    <property type="project" value="TreeGrafter"/>
</dbReference>
<evidence type="ECO:0000256" key="7">
    <source>
        <dbReference type="ARBA" id="ARBA00022807"/>
    </source>
</evidence>
<dbReference type="Gene3D" id="1.20.1300.20">
    <property type="entry name" value="Peptidase C65 Otubain, subdomain 2"/>
    <property type="match status" value="1"/>
</dbReference>
<evidence type="ECO:0000259" key="8">
    <source>
        <dbReference type="PROSITE" id="PS50802"/>
    </source>
</evidence>
<dbReference type="GO" id="GO:0043130">
    <property type="term" value="F:ubiquitin binding"/>
    <property type="evidence" value="ECO:0007669"/>
    <property type="project" value="TreeGrafter"/>
</dbReference>
<reference evidence="9" key="3">
    <citation type="submission" date="2025-08" db="UniProtKB">
        <authorList>
            <consortium name="Ensembl"/>
        </authorList>
    </citation>
    <scope>IDENTIFICATION</scope>
</reference>
<dbReference type="GO" id="GO:2000780">
    <property type="term" value="P:negative regulation of double-strand break repair"/>
    <property type="evidence" value="ECO:0007669"/>
    <property type="project" value="TreeGrafter"/>
</dbReference>
<dbReference type="eggNOG" id="KOG3991">
    <property type="taxonomic scope" value="Eukaryota"/>
</dbReference>
<dbReference type="STRING" id="7994.ENSAMXP00000015050"/>
<dbReference type="Ensembl" id="ENSAMXT00000015050.2">
    <property type="protein sequence ID" value="ENSAMXP00000015050.2"/>
    <property type="gene ID" value="ENSAMXG00000014624.2"/>
</dbReference>
<reference evidence="10" key="1">
    <citation type="submission" date="2013-03" db="EMBL/GenBank/DDBJ databases">
        <authorList>
            <person name="Jeffery W."/>
            <person name="Warren W."/>
            <person name="Wilson R.K."/>
        </authorList>
    </citation>
    <scope>NUCLEOTIDE SEQUENCE</scope>
    <source>
        <strain evidence="10">female</strain>
    </source>
</reference>
<dbReference type="Proteomes" id="UP000018467">
    <property type="component" value="Unassembled WGS sequence"/>
</dbReference>
<feature type="domain" description="OTU" evidence="8">
    <location>
        <begin position="121"/>
        <end position="311"/>
    </location>
</feature>
<dbReference type="PANTHER" id="PTHR12931">
    <property type="entry name" value="UBIQUITIN THIOLESTERASE PROTEIN OTUB"/>
    <property type="match status" value="1"/>
</dbReference>
<evidence type="ECO:0000256" key="6">
    <source>
        <dbReference type="ARBA" id="ARBA00022801"/>
    </source>
</evidence>
<reference evidence="10" key="2">
    <citation type="journal article" date="2014" name="Nat. Commun.">
        <title>The cavefish genome reveals candidate genes for eye loss.</title>
        <authorList>
            <person name="McGaugh S.E."/>
            <person name="Gross J.B."/>
            <person name="Aken B."/>
            <person name="Blin M."/>
            <person name="Borowsky R."/>
            <person name="Chalopin D."/>
            <person name="Hinaux H."/>
            <person name="Jeffery W.R."/>
            <person name="Keene A."/>
            <person name="Ma L."/>
            <person name="Minx P."/>
            <person name="Murphy D."/>
            <person name="O'Quin K.E."/>
            <person name="Retaux S."/>
            <person name="Rohner N."/>
            <person name="Searle S.M."/>
            <person name="Stahl B.A."/>
            <person name="Tabin C."/>
            <person name="Volff J.N."/>
            <person name="Yoshizawa M."/>
            <person name="Warren W.C."/>
        </authorList>
    </citation>
    <scope>NUCLEOTIDE SEQUENCE [LARGE SCALE GENOMIC DNA]</scope>
    <source>
        <strain evidence="10">female</strain>
    </source>
</reference>
<keyword evidence="7" id="KW-0788">Thiol protease</keyword>
<dbReference type="GO" id="GO:0004843">
    <property type="term" value="F:cysteine-type deubiquitinase activity"/>
    <property type="evidence" value="ECO:0007669"/>
    <property type="project" value="UniProtKB-EC"/>
</dbReference>
<dbReference type="Pfam" id="PF10275">
    <property type="entry name" value="Peptidase_C65"/>
    <property type="match status" value="1"/>
</dbReference>